<dbReference type="GO" id="GO:0045892">
    <property type="term" value="P:negative regulation of DNA-templated transcription"/>
    <property type="evidence" value="ECO:0007669"/>
    <property type="project" value="UniProtKB-ARBA"/>
</dbReference>
<feature type="domain" description="HTH tetR-type" evidence="5">
    <location>
        <begin position="10"/>
        <end position="70"/>
    </location>
</feature>
<protein>
    <submittedName>
        <fullName evidence="6">TetR/AcrR family transcriptional regulator</fullName>
    </submittedName>
</protein>
<dbReference type="AlphaFoldDB" id="A0A3A4ASC9"/>
<dbReference type="GO" id="GO:0000976">
    <property type="term" value="F:transcription cis-regulatory region binding"/>
    <property type="evidence" value="ECO:0007669"/>
    <property type="project" value="TreeGrafter"/>
</dbReference>
<dbReference type="Gene3D" id="1.10.357.10">
    <property type="entry name" value="Tetracycline Repressor, domain 2"/>
    <property type="match status" value="1"/>
</dbReference>
<evidence type="ECO:0000256" key="3">
    <source>
        <dbReference type="ARBA" id="ARBA00023163"/>
    </source>
</evidence>
<dbReference type="InterPro" id="IPR039536">
    <property type="entry name" value="TetR_C_Proteobacteria"/>
</dbReference>
<accession>A0A3A4ASC9</accession>
<evidence type="ECO:0000256" key="1">
    <source>
        <dbReference type="ARBA" id="ARBA00023015"/>
    </source>
</evidence>
<dbReference type="PROSITE" id="PS50977">
    <property type="entry name" value="HTH_TETR_2"/>
    <property type="match status" value="1"/>
</dbReference>
<dbReference type="InterPro" id="IPR023772">
    <property type="entry name" value="DNA-bd_HTH_TetR-type_CS"/>
</dbReference>
<dbReference type="InterPro" id="IPR009057">
    <property type="entry name" value="Homeodomain-like_sf"/>
</dbReference>
<keyword evidence="3" id="KW-0804">Transcription</keyword>
<dbReference type="Pfam" id="PF14246">
    <property type="entry name" value="TetR_C_7"/>
    <property type="match status" value="1"/>
</dbReference>
<dbReference type="Proteomes" id="UP000265768">
    <property type="component" value="Unassembled WGS sequence"/>
</dbReference>
<keyword evidence="7" id="KW-1185">Reference proteome</keyword>
<dbReference type="PANTHER" id="PTHR30055">
    <property type="entry name" value="HTH-TYPE TRANSCRIPTIONAL REGULATOR RUTR"/>
    <property type="match status" value="1"/>
</dbReference>
<dbReference type="Pfam" id="PF00440">
    <property type="entry name" value="TetR_N"/>
    <property type="match status" value="1"/>
</dbReference>
<evidence type="ECO:0000256" key="4">
    <source>
        <dbReference type="PROSITE-ProRule" id="PRU00335"/>
    </source>
</evidence>
<dbReference type="PANTHER" id="PTHR30055:SF146">
    <property type="entry name" value="HTH-TYPE TRANSCRIPTIONAL DUAL REGULATOR CECR"/>
    <property type="match status" value="1"/>
</dbReference>
<dbReference type="GO" id="GO:0003700">
    <property type="term" value="F:DNA-binding transcription factor activity"/>
    <property type="evidence" value="ECO:0007669"/>
    <property type="project" value="TreeGrafter"/>
</dbReference>
<name>A0A3A4ASC9_9ACTN</name>
<dbReference type="InterPro" id="IPR001647">
    <property type="entry name" value="HTH_TetR"/>
</dbReference>
<evidence type="ECO:0000313" key="6">
    <source>
        <dbReference type="EMBL" id="RJL32121.1"/>
    </source>
</evidence>
<reference evidence="6 7" key="1">
    <citation type="submission" date="2018-09" db="EMBL/GenBank/DDBJ databases">
        <title>YIM 75507 draft genome.</title>
        <authorList>
            <person name="Tang S."/>
            <person name="Feng Y."/>
        </authorList>
    </citation>
    <scope>NUCLEOTIDE SEQUENCE [LARGE SCALE GENOMIC DNA]</scope>
    <source>
        <strain evidence="6 7">YIM 75507</strain>
    </source>
</reference>
<comment type="caution">
    <text evidence="6">The sequence shown here is derived from an EMBL/GenBank/DDBJ whole genome shotgun (WGS) entry which is preliminary data.</text>
</comment>
<proteinExistence type="predicted"/>
<keyword evidence="1" id="KW-0805">Transcription regulation</keyword>
<dbReference type="SUPFAM" id="SSF46689">
    <property type="entry name" value="Homeodomain-like"/>
    <property type="match status" value="1"/>
</dbReference>
<dbReference type="PROSITE" id="PS01081">
    <property type="entry name" value="HTH_TETR_1"/>
    <property type="match status" value="1"/>
</dbReference>
<evidence type="ECO:0000313" key="7">
    <source>
        <dbReference type="Proteomes" id="UP000265768"/>
    </source>
</evidence>
<dbReference type="EMBL" id="QZEY01000005">
    <property type="protein sequence ID" value="RJL32121.1"/>
    <property type="molecule type" value="Genomic_DNA"/>
</dbReference>
<dbReference type="InterPro" id="IPR050109">
    <property type="entry name" value="HTH-type_TetR-like_transc_reg"/>
</dbReference>
<dbReference type="OrthoDB" id="7186128at2"/>
<feature type="DNA-binding region" description="H-T-H motif" evidence="4">
    <location>
        <begin position="33"/>
        <end position="52"/>
    </location>
</feature>
<sequence length="206" mass="22610">MAGRPRGGTADKRQAILGGALTVFARDGYARSSIDAIAAEANVSTRTIYNHFQDKATLFQVVIQESADRVAARHIELIDRYLRKVTDPEEDLVDFGLAIGDPGEEEQTHFALVRQVHAESEHIPRAAVEAWLRSGPLKVRQALASRLAGIPGLDLPDPERAALHLMRLITPDPIPLRPPTPEETRAHVTAGIRAFLYGYRRADAPA</sequence>
<evidence type="ECO:0000256" key="2">
    <source>
        <dbReference type="ARBA" id="ARBA00023125"/>
    </source>
</evidence>
<gene>
    <name evidence="6" type="ORF">D5H75_17040</name>
</gene>
<organism evidence="6 7">
    <name type="scientific">Bailinhaonella thermotolerans</name>
    <dbReference type="NCBI Taxonomy" id="1070861"/>
    <lineage>
        <taxon>Bacteria</taxon>
        <taxon>Bacillati</taxon>
        <taxon>Actinomycetota</taxon>
        <taxon>Actinomycetes</taxon>
        <taxon>Streptosporangiales</taxon>
        <taxon>Streptosporangiaceae</taxon>
        <taxon>Bailinhaonella</taxon>
    </lineage>
</organism>
<evidence type="ECO:0000259" key="5">
    <source>
        <dbReference type="PROSITE" id="PS50977"/>
    </source>
</evidence>
<dbReference type="PRINTS" id="PR00455">
    <property type="entry name" value="HTHTETR"/>
</dbReference>
<dbReference type="RefSeq" id="WP_119927439.1">
    <property type="nucleotide sequence ID" value="NZ_QZEY01000005.1"/>
</dbReference>
<dbReference type="FunFam" id="1.10.10.60:FF:000141">
    <property type="entry name" value="TetR family transcriptional regulator"/>
    <property type="match status" value="1"/>
</dbReference>
<keyword evidence="2 4" id="KW-0238">DNA-binding</keyword>